<dbReference type="AlphaFoldDB" id="A0A5B7J3A0"/>
<proteinExistence type="predicted"/>
<feature type="compositionally biased region" description="Polar residues" evidence="1">
    <location>
        <begin position="8"/>
        <end position="20"/>
    </location>
</feature>
<comment type="caution">
    <text evidence="2">The sequence shown here is derived from an EMBL/GenBank/DDBJ whole genome shotgun (WGS) entry which is preliminary data.</text>
</comment>
<gene>
    <name evidence="2" type="ORF">E2C01_085629</name>
</gene>
<sequence length="59" mass="6569">MAEMFGQGSVNTHGLTSRDSQCPEPRAKTARKGREKQQWKLACFRKAVKSVARGSLEDC</sequence>
<keyword evidence="3" id="KW-1185">Reference proteome</keyword>
<dbReference type="Proteomes" id="UP000324222">
    <property type="component" value="Unassembled WGS sequence"/>
</dbReference>
<reference evidence="2 3" key="1">
    <citation type="submission" date="2019-05" db="EMBL/GenBank/DDBJ databases">
        <title>Another draft genome of Portunus trituberculatus and its Hox gene families provides insights of decapod evolution.</title>
        <authorList>
            <person name="Jeong J.-H."/>
            <person name="Song I."/>
            <person name="Kim S."/>
            <person name="Choi T."/>
            <person name="Kim D."/>
            <person name="Ryu S."/>
            <person name="Kim W."/>
        </authorList>
    </citation>
    <scope>NUCLEOTIDE SEQUENCE [LARGE SCALE GENOMIC DNA]</scope>
    <source>
        <tissue evidence="2">Muscle</tissue>
    </source>
</reference>
<protein>
    <submittedName>
        <fullName evidence="2">Uncharacterized protein</fullName>
    </submittedName>
</protein>
<organism evidence="2 3">
    <name type="scientific">Portunus trituberculatus</name>
    <name type="common">Swimming crab</name>
    <name type="synonym">Neptunus trituberculatus</name>
    <dbReference type="NCBI Taxonomy" id="210409"/>
    <lineage>
        <taxon>Eukaryota</taxon>
        <taxon>Metazoa</taxon>
        <taxon>Ecdysozoa</taxon>
        <taxon>Arthropoda</taxon>
        <taxon>Crustacea</taxon>
        <taxon>Multicrustacea</taxon>
        <taxon>Malacostraca</taxon>
        <taxon>Eumalacostraca</taxon>
        <taxon>Eucarida</taxon>
        <taxon>Decapoda</taxon>
        <taxon>Pleocyemata</taxon>
        <taxon>Brachyura</taxon>
        <taxon>Eubrachyura</taxon>
        <taxon>Portunoidea</taxon>
        <taxon>Portunidae</taxon>
        <taxon>Portuninae</taxon>
        <taxon>Portunus</taxon>
    </lineage>
</organism>
<evidence type="ECO:0000313" key="2">
    <source>
        <dbReference type="EMBL" id="MPC90632.1"/>
    </source>
</evidence>
<feature type="region of interest" description="Disordered" evidence="1">
    <location>
        <begin position="1"/>
        <end position="36"/>
    </location>
</feature>
<dbReference type="EMBL" id="VSRR010085107">
    <property type="protein sequence ID" value="MPC90632.1"/>
    <property type="molecule type" value="Genomic_DNA"/>
</dbReference>
<accession>A0A5B7J3A0</accession>
<evidence type="ECO:0000256" key="1">
    <source>
        <dbReference type="SAM" id="MobiDB-lite"/>
    </source>
</evidence>
<evidence type="ECO:0000313" key="3">
    <source>
        <dbReference type="Proteomes" id="UP000324222"/>
    </source>
</evidence>
<name>A0A5B7J3A0_PORTR</name>